<dbReference type="InParanoid" id="B8LSU8"/>
<dbReference type="SMART" id="SM00884">
    <property type="entry name" value="Cullin_Nedd8"/>
    <property type="match status" value="1"/>
</dbReference>
<comment type="similarity">
    <text evidence="1 4 5">Belongs to the cullin family.</text>
</comment>
<dbReference type="FunCoup" id="B8LSU8">
    <property type="interactions" value="166"/>
</dbReference>
<evidence type="ECO:0000313" key="9">
    <source>
        <dbReference type="Proteomes" id="UP000001745"/>
    </source>
</evidence>
<sequence>MDGIDSAGGLRGLFQDLSAITEPSMVNIERLCFELESHLQDFRTLLDKPSKNDNSRKSVLSGKVKIDNVEYAINEDFQQNTLQLADALNLDEVEAAGLFMAAQEAAQQLDRTPLVAAIIKFHERRHFLLECLRLIFQESFDVEREEIQELMQNMVGHILQTKEGTFRNASLFARKCLATMEDIEKWLTLIADQIQKISIVGQAEDADITEAFEHQRTSLMQQHESLGATLCYLFKGTYTSSEDLRFLLDRMRKIERVDLLLVHYLPAIIAALIQYGSPSGSGTQREARSLHLAIISKKDNSTWALVPLHAAVISLWLSVYSGWYFDSGPASPLQGVDFDKEAEERTTLFKVCLDEGALEFMLAVCASVQNDEWSHPARNELVNLLLKDSPASVFEADSVSDFMKPLLMEHFDTFTESCIANMPNAVRMLKADEDAQRLDQITALRDGLSSSLHRGVLEARTHLETFLVIMAFAFEGRHDPAQEFWADPDGNLYGFVQWASKRQTVPRVSAFCEMLCSISEGEDNAASAHKFLSEEDKQTSVKFRRSPSMNWAQMFAELQLYATKVTEKPSTSSHVLHTRKAENIEMNEPESPVMLTCYLQLIGHLSKQNKEIRNDLLGNPSYNVVSTLLTLCSGSIPTHLRASAFSTLKALMTDRTSSHGNDMWLALDQWISGAAANASGLTKAPILSNQPAWHERHAFQKIGESFDQTNCFVDLVHTLVTPVFDRPDKQLALPFPEALGASYRMPGIEPYIDFVLGHAFARKVPDVPDSQGRLLALNCLNFIATCLTTFNEDLVGIAHQPSANLETGINSSDLNNYIRLHPFARVFEWLFNEDVLKTLFLSAKQDPSEVLRAHSESVLVQSLEKTLEVMNLILNHQSTYLNIVRPVLRNQGVTNKVTVANSALASFEDSILNNLYIIPALCLYCGTGHQVLTHHSMSLLQKLSSSRKLNKSAATGLMTWKSPNRIVEVLSTEVDADVVSRPLVYQMQPDPRELDHGPTSPGYLIRDGLLALLDSCLATITDRPNIAHLLLGFSCVSNTLDVNSEGLFAQGMSLLHSVIEFIQTYPTDIDGNILSWAVHSKRMAFQVLKHLWSSKLSSAFVLTELRMNRFLMLSFANQPIINFNTIWDGFPSVAPEFWLSPSSSGLMEFLAYRSLLYEYATTEVRAASKLGSQSLQLDVLSTLLGMSLVENGETLSHATVFDLFDFADLKLSHGFPIPQLHYLEGVDFDICAKEQPDSSVVLYDLDAAQQLIELRKKQLTGGSQVRSQEEEQFKLEAEQLTDFLRVTNMERQIHYNRYLAIRSWAELVTTMAISCDMEEGRRRTFILQAISLITPKLEGAMVDNVAEAIQLAQLAETLISKLDSSLSPSHQGRGGDLIDEKLYQLVQISIRGICSSIGDVSLRESFYNICAHYISRITTTPGSIHQNLRRQCQLAVKASGVSLVEAVSDDAYAGQDTCKVSAILLLNLLAELDAQEHSHFLAETISQSNYLNMFLDSIKTLSSEFRDAQAHDIPLLISYYHALLSLLQKLCQTKLGATLVLNTGLFAAIRESRLFAADPDIGIDMDNPDALRNYYELLASMLRVIVSAVFSRSVHNEQIMDQTRNFLTENRSSMVGIFKRSAKIGGEVSSNHCKVIQNLVKAYVALITAAGFVEQNPTPSGHQSSKRGAAGKRKSVHEDLQQRNISELFSSSGNQQQQSSSSAKRLRTSISPSRSSRDKLSSADKMYNFSTSSQSPKAAEKFSKKIGGPTVVSRPSNFTPHTGAKRLVVKNLRSGPRLNQDEYFDDIWTRLSATLDTIFDGGKPAASLEELYKGAENVCRQGRAESLAKKLQERCKTYIVDNLRQNLVDKTKNASNIDTLRAVVDAWAVWNTKLVTIRWMFYYLDQSFLLHSKDYPVINEMGLNQFQTHIFLNEELKPKILQGACDLIAANRASTEDKSQADSDLLRKAISLFHDLGVYTRHFERLFLSESEEFLKTWSKKESQIRYLGNYAENCHRLIEQELTQCELYALNRNTQQSLSALFDEYLVRDKEYILLSESDLKGLMTTENKHALERIYSLLERVKLGDRLKPAFSKYIEEQGATIVFDTEREAEMVVRLLNFKQKLDDTWTESFHKDETLGHTLREAFEHFMNMTKKTEASWGTDNSKTGEMIAKYVDMLLKGGLKVIGKQAEDTELADEDTEINKQLDKVLDLFRFVHGKAVFEAFYKNDLARRLLMGRSASDDAEKSMLARLKTECGSSFTHNLEAMFRDMDLARDEMSSYNAYKSQRRDKLNLDLSVNVLSAAAWPTYPDVLVRIPPDIAKAISDFEQYYHTKHNGRKLSWKHQLAHCQLRSRFDNGNKEIVVSSFQAIVLLLFNDVSEGETLSYGQIKEATGLSDRELKRTLQSLACAKYRVLTKKPKGKDVNETDQFAYNNAFQDPKMRIKINQIQLKETKEENKTTHERVAADRHYETQAAIVRIMKSRKTITHAELVAEVIKATRSRGVLEPAEIKKNIEKLIEKDYMEREEGNRYSYLA</sequence>
<dbReference type="Gene3D" id="1.20.1310.10">
    <property type="entry name" value="Cullin Repeats"/>
    <property type="match status" value="4"/>
</dbReference>
<dbReference type="GO" id="GO:0031625">
    <property type="term" value="F:ubiquitin protein ligase binding"/>
    <property type="evidence" value="ECO:0007669"/>
    <property type="project" value="InterPro"/>
</dbReference>
<dbReference type="eggNOG" id="KOG1835">
    <property type="taxonomic scope" value="Eukaryota"/>
</dbReference>
<dbReference type="RefSeq" id="XP_002340331.1">
    <property type="nucleotide sequence ID" value="XM_002340290.1"/>
</dbReference>
<dbReference type="InterPro" id="IPR016157">
    <property type="entry name" value="Cullin_CS"/>
</dbReference>
<dbReference type="GeneID" id="8100181"/>
<accession>B8LSU8</accession>
<dbReference type="PROSITE" id="PS50069">
    <property type="entry name" value="CULLIN_2"/>
    <property type="match status" value="1"/>
</dbReference>
<dbReference type="PhylomeDB" id="B8LSU8"/>
<proteinExistence type="inferred from homology"/>
<evidence type="ECO:0000259" key="7">
    <source>
        <dbReference type="PROSITE" id="PS50069"/>
    </source>
</evidence>
<evidence type="ECO:0000256" key="1">
    <source>
        <dbReference type="ARBA" id="ARBA00006019"/>
    </source>
</evidence>
<protein>
    <submittedName>
        <fullName evidence="8">Nuclear pore complex subunit Nup192, putative</fullName>
    </submittedName>
</protein>
<dbReference type="Pfam" id="PF26557">
    <property type="entry name" value="Cullin_AB"/>
    <property type="match status" value="1"/>
</dbReference>
<evidence type="ECO:0000256" key="2">
    <source>
        <dbReference type="ARBA" id="ARBA00022499"/>
    </source>
</evidence>
<keyword evidence="3" id="KW-0832">Ubl conjugation</keyword>
<dbReference type="InterPro" id="IPR016159">
    <property type="entry name" value="Cullin_repeat-like_dom_sf"/>
</dbReference>
<dbReference type="InterPro" id="IPR036388">
    <property type="entry name" value="WH-like_DNA-bd_sf"/>
</dbReference>
<dbReference type="OMA" id="WSQMFAE"/>
<feature type="domain" description="Cullin family profile" evidence="7">
    <location>
        <begin position="2147"/>
        <end position="2389"/>
    </location>
</feature>
<dbReference type="Pfam" id="PF10557">
    <property type="entry name" value="Cullin_Nedd8"/>
    <property type="match status" value="1"/>
</dbReference>
<dbReference type="InterPro" id="IPR019559">
    <property type="entry name" value="Cullin_neddylation_domain"/>
</dbReference>
<dbReference type="eggNOG" id="KOG2167">
    <property type="taxonomic scope" value="Eukaryota"/>
</dbReference>
<dbReference type="InterPro" id="IPR016158">
    <property type="entry name" value="Cullin_homology"/>
</dbReference>
<dbReference type="InterPro" id="IPR001373">
    <property type="entry name" value="Cullin_N"/>
</dbReference>
<dbReference type="SUPFAM" id="SSF74788">
    <property type="entry name" value="Cullin repeat-like"/>
    <property type="match status" value="1"/>
</dbReference>
<dbReference type="Pfam" id="PF11894">
    <property type="entry name" value="Nup192"/>
    <property type="match status" value="1"/>
</dbReference>
<dbReference type="GO" id="GO:0031461">
    <property type="term" value="C:cullin-RING ubiquitin ligase complex"/>
    <property type="evidence" value="ECO:0007669"/>
    <property type="project" value="InterPro"/>
</dbReference>
<dbReference type="InterPro" id="IPR059120">
    <property type="entry name" value="Cullin-like_AB"/>
</dbReference>
<dbReference type="SMART" id="SM00182">
    <property type="entry name" value="CULLIN"/>
    <property type="match status" value="1"/>
</dbReference>
<dbReference type="FunFam" id="3.30.230.130:FF:000006">
    <property type="entry name" value="Cullin-4 like"/>
    <property type="match status" value="1"/>
</dbReference>
<dbReference type="FunFam" id="1.10.10.10:FF:000014">
    <property type="entry name" value="Cullin 1"/>
    <property type="match status" value="1"/>
</dbReference>
<dbReference type="HOGENOM" id="CLU_000637_0_0_1"/>
<dbReference type="Proteomes" id="UP000001745">
    <property type="component" value="Unassembled WGS sequence"/>
</dbReference>
<dbReference type="InterPro" id="IPR036390">
    <property type="entry name" value="WH_DNA-bd_sf"/>
</dbReference>
<feature type="compositionally biased region" description="Low complexity" evidence="6">
    <location>
        <begin position="1690"/>
        <end position="1714"/>
    </location>
</feature>
<keyword evidence="2" id="KW-1017">Isopeptide bond</keyword>
<dbReference type="PROSITE" id="PS01256">
    <property type="entry name" value="CULLIN_1"/>
    <property type="match status" value="1"/>
</dbReference>
<dbReference type="VEuPathDB" id="FungiDB:TSTA_064130"/>
<dbReference type="SUPFAM" id="SSF46785">
    <property type="entry name" value="Winged helix' DNA-binding domain"/>
    <property type="match status" value="1"/>
</dbReference>
<dbReference type="GO" id="GO:0006511">
    <property type="term" value="P:ubiquitin-dependent protein catabolic process"/>
    <property type="evidence" value="ECO:0007669"/>
    <property type="project" value="InterPro"/>
</dbReference>
<evidence type="ECO:0000256" key="4">
    <source>
        <dbReference type="PROSITE-ProRule" id="PRU00330"/>
    </source>
</evidence>
<dbReference type="Gene3D" id="1.10.10.10">
    <property type="entry name" value="Winged helix-like DNA-binding domain superfamily/Winged helix DNA-binding domain"/>
    <property type="match status" value="1"/>
</dbReference>
<evidence type="ECO:0000313" key="8">
    <source>
        <dbReference type="EMBL" id="EED22944.1"/>
    </source>
</evidence>
<dbReference type="PANTHER" id="PTHR11932">
    <property type="entry name" value="CULLIN"/>
    <property type="match status" value="1"/>
</dbReference>
<evidence type="ECO:0000256" key="6">
    <source>
        <dbReference type="SAM" id="MobiDB-lite"/>
    </source>
</evidence>
<dbReference type="FunFam" id="1.20.1310.10:FF:000031">
    <property type="entry name" value="Ubiquitin ligase subunit CulD"/>
    <property type="match status" value="1"/>
</dbReference>
<dbReference type="STRING" id="441959.B8LSU8"/>
<dbReference type="InterPro" id="IPR045093">
    <property type="entry name" value="Cullin"/>
</dbReference>
<reference evidence="9" key="1">
    <citation type="journal article" date="2015" name="Genome Announc.">
        <title>Genome sequence of the AIDS-associated pathogen Penicillium marneffei (ATCC18224) and its near taxonomic relative Talaromyces stipitatus (ATCC10500).</title>
        <authorList>
            <person name="Nierman W.C."/>
            <person name="Fedorova-Abrams N.D."/>
            <person name="Andrianopoulos A."/>
        </authorList>
    </citation>
    <scope>NUCLEOTIDE SEQUENCE [LARGE SCALE GENOMIC DNA]</scope>
    <source>
        <strain evidence="9">ATCC 10500 / CBS 375.48 / QM 6759 / NRRL 1006</strain>
    </source>
</reference>
<dbReference type="InterPro" id="IPR036317">
    <property type="entry name" value="Cullin_homology_sf"/>
</dbReference>
<feature type="region of interest" description="Disordered" evidence="6">
    <location>
        <begin position="1655"/>
        <end position="1759"/>
    </location>
</feature>
<dbReference type="SUPFAM" id="SSF75632">
    <property type="entry name" value="Cullin homology domain"/>
    <property type="match status" value="1"/>
</dbReference>
<dbReference type="GO" id="GO:0005643">
    <property type="term" value="C:nuclear pore"/>
    <property type="evidence" value="ECO:0007669"/>
    <property type="project" value="InterPro"/>
</dbReference>
<dbReference type="FunFam" id="1.20.1310.10:FF:000035">
    <property type="entry name" value="Ubiquitin ligase subunit CulD, putative"/>
    <property type="match status" value="1"/>
</dbReference>
<dbReference type="Gene3D" id="3.30.230.130">
    <property type="entry name" value="Cullin, Chain C, Domain 2"/>
    <property type="match status" value="1"/>
</dbReference>
<dbReference type="OrthoDB" id="2019644at2759"/>
<organism evidence="8 9">
    <name type="scientific">Talaromyces stipitatus (strain ATCC 10500 / CBS 375.48 / QM 6759 / NRRL 1006)</name>
    <name type="common">Penicillium stipitatum</name>
    <dbReference type="NCBI Taxonomy" id="441959"/>
    <lineage>
        <taxon>Eukaryota</taxon>
        <taxon>Fungi</taxon>
        <taxon>Dikarya</taxon>
        <taxon>Ascomycota</taxon>
        <taxon>Pezizomycotina</taxon>
        <taxon>Eurotiomycetes</taxon>
        <taxon>Eurotiomycetidae</taxon>
        <taxon>Eurotiales</taxon>
        <taxon>Trichocomaceae</taxon>
        <taxon>Talaromyces</taxon>
        <taxon>Talaromyces sect. Talaromyces</taxon>
    </lineage>
</organism>
<dbReference type="InterPro" id="IPR021827">
    <property type="entry name" value="Nup186/Nup192/Nup205"/>
</dbReference>
<evidence type="ECO:0000256" key="3">
    <source>
        <dbReference type="ARBA" id="ARBA00022843"/>
    </source>
</evidence>
<dbReference type="Pfam" id="PF00888">
    <property type="entry name" value="Cullin"/>
    <property type="match status" value="1"/>
</dbReference>
<evidence type="ECO:0000256" key="5">
    <source>
        <dbReference type="RuleBase" id="RU003829"/>
    </source>
</evidence>
<gene>
    <name evidence="8" type="ORF">TSTA_064130</name>
</gene>
<keyword evidence="9" id="KW-1185">Reference proteome</keyword>
<dbReference type="EMBL" id="EQ962652">
    <property type="protein sequence ID" value="EED22944.1"/>
    <property type="molecule type" value="Genomic_DNA"/>
</dbReference>
<name>B8LSU8_TALSN</name>